<reference evidence="3 4" key="1">
    <citation type="submission" date="2023-07" db="EMBL/GenBank/DDBJ databases">
        <title>Sequencing the genomes of 1000 actinobacteria strains.</title>
        <authorList>
            <person name="Klenk H.-P."/>
        </authorList>
    </citation>
    <scope>NUCLEOTIDE SEQUENCE [LARGE SCALE GENOMIC DNA]</scope>
    <source>
        <strain evidence="3 4">DSM 44109</strain>
    </source>
</reference>
<comment type="caution">
    <text evidence="3">The sequence shown here is derived from an EMBL/GenBank/DDBJ whole genome shotgun (WGS) entry which is preliminary data.</text>
</comment>
<gene>
    <name evidence="3" type="ORF">J2S55_005366</name>
</gene>
<feature type="compositionally biased region" description="Gly residues" evidence="1">
    <location>
        <begin position="51"/>
        <end position="69"/>
    </location>
</feature>
<name>A0ABT9RA11_9ACTN</name>
<protein>
    <submittedName>
        <fullName evidence="3">Uncharacterized protein</fullName>
    </submittedName>
</protein>
<accession>A0ABT9RA11</accession>
<evidence type="ECO:0000313" key="4">
    <source>
        <dbReference type="Proteomes" id="UP001230426"/>
    </source>
</evidence>
<dbReference type="RefSeq" id="WP_306866248.1">
    <property type="nucleotide sequence ID" value="NZ_JAUSRB010000002.1"/>
</dbReference>
<sequence length="69" mass="6452">MIKLRNALAAGTMMAFALIVPATTPAQSAGAGTEAVVTVQSDGGSANGAANGSGGSNGAVNSGGGSHRH</sequence>
<keyword evidence="4" id="KW-1185">Reference proteome</keyword>
<dbReference type="Proteomes" id="UP001230426">
    <property type="component" value="Unassembled WGS sequence"/>
</dbReference>
<feature type="region of interest" description="Disordered" evidence="1">
    <location>
        <begin position="41"/>
        <end position="69"/>
    </location>
</feature>
<proteinExistence type="predicted"/>
<dbReference type="EMBL" id="JAUSRB010000002">
    <property type="protein sequence ID" value="MDP9866100.1"/>
    <property type="molecule type" value="Genomic_DNA"/>
</dbReference>
<evidence type="ECO:0000256" key="2">
    <source>
        <dbReference type="SAM" id="SignalP"/>
    </source>
</evidence>
<organism evidence="3 4">
    <name type="scientific">Streptosporangium brasiliense</name>
    <dbReference type="NCBI Taxonomy" id="47480"/>
    <lineage>
        <taxon>Bacteria</taxon>
        <taxon>Bacillati</taxon>
        <taxon>Actinomycetota</taxon>
        <taxon>Actinomycetes</taxon>
        <taxon>Streptosporangiales</taxon>
        <taxon>Streptosporangiaceae</taxon>
        <taxon>Streptosporangium</taxon>
    </lineage>
</organism>
<feature type="chain" id="PRO_5045802857" evidence="2">
    <location>
        <begin position="23"/>
        <end position="69"/>
    </location>
</feature>
<feature type="signal peptide" evidence="2">
    <location>
        <begin position="1"/>
        <end position="22"/>
    </location>
</feature>
<evidence type="ECO:0000256" key="1">
    <source>
        <dbReference type="SAM" id="MobiDB-lite"/>
    </source>
</evidence>
<keyword evidence="2" id="KW-0732">Signal</keyword>
<evidence type="ECO:0000313" key="3">
    <source>
        <dbReference type="EMBL" id="MDP9866100.1"/>
    </source>
</evidence>